<evidence type="ECO:0000256" key="1">
    <source>
        <dbReference type="ARBA" id="ARBA00012528"/>
    </source>
</evidence>
<feature type="domain" description="GGDEF" evidence="4">
    <location>
        <begin position="264"/>
        <end position="398"/>
    </location>
</feature>
<feature type="transmembrane region" description="Helical" evidence="3">
    <location>
        <begin position="108"/>
        <end position="130"/>
    </location>
</feature>
<dbReference type="SMART" id="SM00267">
    <property type="entry name" value="GGDEF"/>
    <property type="match status" value="1"/>
</dbReference>
<dbReference type="PANTHER" id="PTHR45138:SF9">
    <property type="entry name" value="DIGUANYLATE CYCLASE DGCM-RELATED"/>
    <property type="match status" value="1"/>
</dbReference>
<keyword evidence="3" id="KW-1133">Transmembrane helix</keyword>
<dbReference type="EC" id="2.7.7.65" evidence="1"/>
<protein>
    <recommendedName>
        <fullName evidence="1">diguanylate cyclase</fullName>
        <ecNumber evidence="1">2.7.7.65</ecNumber>
    </recommendedName>
</protein>
<keyword evidence="3" id="KW-0472">Membrane</keyword>
<dbReference type="InterPro" id="IPR029787">
    <property type="entry name" value="Nucleotide_cyclase"/>
</dbReference>
<dbReference type="PANTHER" id="PTHR45138">
    <property type="entry name" value="REGULATORY COMPONENTS OF SENSORY TRANSDUCTION SYSTEM"/>
    <property type="match status" value="1"/>
</dbReference>
<dbReference type="NCBIfam" id="TIGR00254">
    <property type="entry name" value="GGDEF"/>
    <property type="match status" value="1"/>
</dbReference>
<feature type="transmembrane region" description="Helical" evidence="3">
    <location>
        <begin position="161"/>
        <end position="180"/>
    </location>
</feature>
<keyword evidence="6" id="KW-1185">Reference proteome</keyword>
<feature type="transmembrane region" description="Helical" evidence="3">
    <location>
        <begin position="79"/>
        <end position="101"/>
    </location>
</feature>
<comment type="caution">
    <text evidence="5">The sequence shown here is derived from an EMBL/GenBank/DDBJ whole genome shotgun (WGS) entry which is preliminary data.</text>
</comment>
<keyword evidence="3" id="KW-0812">Transmembrane</keyword>
<dbReference type="Gene3D" id="3.30.70.270">
    <property type="match status" value="1"/>
</dbReference>
<feature type="transmembrane region" description="Helical" evidence="3">
    <location>
        <begin position="136"/>
        <end position="154"/>
    </location>
</feature>
<dbReference type="RefSeq" id="WP_187523097.1">
    <property type="nucleotide sequence ID" value="NZ_JACONW010000194.1"/>
</dbReference>
<dbReference type="Pfam" id="PF00990">
    <property type="entry name" value="GGDEF"/>
    <property type="match status" value="1"/>
</dbReference>
<evidence type="ECO:0000256" key="3">
    <source>
        <dbReference type="SAM" id="Phobius"/>
    </source>
</evidence>
<evidence type="ECO:0000256" key="2">
    <source>
        <dbReference type="ARBA" id="ARBA00034247"/>
    </source>
</evidence>
<feature type="transmembrane region" description="Helical" evidence="3">
    <location>
        <begin position="186"/>
        <end position="209"/>
    </location>
</feature>
<accession>A0ABR7B713</accession>
<feature type="transmembrane region" description="Helical" evidence="3">
    <location>
        <begin position="52"/>
        <end position="73"/>
    </location>
</feature>
<dbReference type="EMBL" id="JACONW010000194">
    <property type="protein sequence ID" value="MBC3952949.1"/>
    <property type="molecule type" value="Genomic_DNA"/>
</dbReference>
<dbReference type="InterPro" id="IPR050469">
    <property type="entry name" value="Diguanylate_Cyclase"/>
</dbReference>
<proteinExistence type="predicted"/>
<dbReference type="InterPro" id="IPR000160">
    <property type="entry name" value="GGDEF_dom"/>
</dbReference>
<evidence type="ECO:0000259" key="4">
    <source>
        <dbReference type="PROSITE" id="PS50887"/>
    </source>
</evidence>
<dbReference type="PROSITE" id="PS50887">
    <property type="entry name" value="GGDEF"/>
    <property type="match status" value="1"/>
</dbReference>
<dbReference type="InterPro" id="IPR043128">
    <property type="entry name" value="Rev_trsase/Diguanyl_cyclase"/>
</dbReference>
<evidence type="ECO:0000313" key="6">
    <source>
        <dbReference type="Proteomes" id="UP000651852"/>
    </source>
</evidence>
<reference evidence="5 6" key="1">
    <citation type="submission" date="2020-08" db="EMBL/GenBank/DDBJ databases">
        <title>Putative novel bacterial strains isolated from necrotic wheat leaf tissues caused by Xanthomonas translucens.</title>
        <authorList>
            <person name="Tambong J.T."/>
        </authorList>
    </citation>
    <scope>NUCLEOTIDE SEQUENCE [LARGE SCALE GENOMIC DNA]</scope>
    <source>
        <strain evidence="5 6">DOAB 1069</strain>
    </source>
</reference>
<name>A0ABR7B713_9PSED</name>
<gene>
    <name evidence="5" type="ORF">H8S59_24535</name>
</gene>
<organism evidence="5 6">
    <name type="scientific">Pseudomonas folii</name>
    <dbReference type="NCBI Taxonomy" id="2762593"/>
    <lineage>
        <taxon>Bacteria</taxon>
        <taxon>Pseudomonadati</taxon>
        <taxon>Pseudomonadota</taxon>
        <taxon>Gammaproteobacteria</taxon>
        <taxon>Pseudomonadales</taxon>
        <taxon>Pseudomonadaceae</taxon>
        <taxon>Pseudomonas</taxon>
    </lineage>
</organism>
<dbReference type="CDD" id="cd01949">
    <property type="entry name" value="GGDEF"/>
    <property type="match status" value="1"/>
</dbReference>
<dbReference type="Proteomes" id="UP000651852">
    <property type="component" value="Unassembled WGS sequence"/>
</dbReference>
<comment type="catalytic activity">
    <reaction evidence="2">
        <text>2 GTP = 3',3'-c-di-GMP + 2 diphosphate</text>
        <dbReference type="Rhea" id="RHEA:24898"/>
        <dbReference type="ChEBI" id="CHEBI:33019"/>
        <dbReference type="ChEBI" id="CHEBI:37565"/>
        <dbReference type="ChEBI" id="CHEBI:58805"/>
        <dbReference type="EC" id="2.7.7.65"/>
    </reaction>
</comment>
<evidence type="ECO:0000313" key="5">
    <source>
        <dbReference type="EMBL" id="MBC3952949.1"/>
    </source>
</evidence>
<dbReference type="SUPFAM" id="SSF55073">
    <property type="entry name" value="Nucleotide cyclase"/>
    <property type="match status" value="1"/>
</dbReference>
<sequence length="398" mass="44106">MLNTLLDRPSAKDPQILIEVEQTIASGVRALRFSDDLEQRYEAETLEQRRQFITIVGIGGGLVYNLFLISDWLTLRDVFTYVALGRLCLITPMFIVFLLWAQRLKKRWALETIAATGTVVASLMPLIVMIQSESPYRLHYQLGMLLLMVYCTMIQQLPLRYAALAMSLMLVIQLVTTYMADIADFLIWQANALLFVSTVALLLMASYFLERGSRMSYLFALQGRLLQVQLMEMARTDALTQLFNRRYQDEVLTSVWEHASRSPKNVAVILLDIDHFKIYNDSYGHPQGDTCLRLLSGAIQQIAKKEGALTFRFGGEEILVLMMNADLAKASVLAEALREAVAALNVPHPVLGEGARVSISLGVAAAAAPQVSAGALIGAADAALYAAKHAGRDCLRCA</sequence>